<feature type="compositionally biased region" description="Low complexity" evidence="1">
    <location>
        <begin position="210"/>
        <end position="243"/>
    </location>
</feature>
<organism evidence="4 5">
    <name type="scientific">Sinimarinibacterium thermocellulolyticum</name>
    <dbReference type="NCBI Taxonomy" id="3170016"/>
    <lineage>
        <taxon>Bacteria</taxon>
        <taxon>Pseudomonadati</taxon>
        <taxon>Pseudomonadota</taxon>
        <taxon>Gammaproteobacteria</taxon>
        <taxon>Nevskiales</taxon>
        <taxon>Nevskiaceae</taxon>
        <taxon>Sinimarinibacterium</taxon>
    </lineage>
</organism>
<evidence type="ECO:0000256" key="2">
    <source>
        <dbReference type="SAM" id="SignalP"/>
    </source>
</evidence>
<dbReference type="PROSITE" id="PS51257">
    <property type="entry name" value="PROKAR_LIPOPROTEIN"/>
    <property type="match status" value="1"/>
</dbReference>
<dbReference type="Proteomes" id="UP001465331">
    <property type="component" value="Unassembled WGS sequence"/>
</dbReference>
<dbReference type="EMBL" id="JBEPIJ010000007">
    <property type="protein sequence ID" value="MES0873911.1"/>
    <property type="molecule type" value="Genomic_DNA"/>
</dbReference>
<accession>A0ABV2AAT4</accession>
<keyword evidence="2" id="KW-0732">Signal</keyword>
<sequence>MTIRSTGLIMLWLWGACAPLAAQATALGVAGASGETVAIRDGIHQPLRPAEAVEPGTRVVTGRHGRLELRLEPAGLLALGDASRVLVHSVEAVDPPARMHLLRLVVEAGAVLADSRPRTGSVPADLRINFAALRMRAFGAAVWMERTAAHDEVCLIGGAVELQTPAGPQRLDEAGSCLRVTATGLQHLDAAAAGPLASRIQRTSVPTPPAVTSTVTPTPPASERTPAAAQPAAEPATTSAQPAGSGHWTIVLASLPERVRAESEAARLRRLGLDTRVVEARRNDGAITWRVVSGRYATKAQAAADIAAIRNRRGLAGAWIARLP</sequence>
<dbReference type="InterPro" id="IPR007730">
    <property type="entry name" value="SPOR-like_dom"/>
</dbReference>
<feature type="chain" id="PRO_5047458113" evidence="2">
    <location>
        <begin position="27"/>
        <end position="324"/>
    </location>
</feature>
<name>A0ABV2AAT4_9GAMM</name>
<reference evidence="4 5" key="1">
    <citation type="submission" date="2024-06" db="EMBL/GenBank/DDBJ databases">
        <authorList>
            <person name="Li Z."/>
            <person name="Jiang Y."/>
        </authorList>
    </citation>
    <scope>NUCLEOTIDE SEQUENCE [LARGE SCALE GENOMIC DNA]</scope>
    <source>
        <strain evidence="4 5">HSW-8</strain>
    </source>
</reference>
<evidence type="ECO:0000313" key="4">
    <source>
        <dbReference type="EMBL" id="MES0873911.1"/>
    </source>
</evidence>
<dbReference type="SUPFAM" id="SSF110997">
    <property type="entry name" value="Sporulation related repeat"/>
    <property type="match status" value="1"/>
</dbReference>
<feature type="domain" description="SPOR" evidence="3">
    <location>
        <begin position="242"/>
        <end position="322"/>
    </location>
</feature>
<evidence type="ECO:0000313" key="5">
    <source>
        <dbReference type="Proteomes" id="UP001465331"/>
    </source>
</evidence>
<dbReference type="InterPro" id="IPR036680">
    <property type="entry name" value="SPOR-like_sf"/>
</dbReference>
<comment type="caution">
    <text evidence="4">The sequence shown here is derived from an EMBL/GenBank/DDBJ whole genome shotgun (WGS) entry which is preliminary data.</text>
</comment>
<feature type="region of interest" description="Disordered" evidence="1">
    <location>
        <begin position="201"/>
        <end position="244"/>
    </location>
</feature>
<dbReference type="PROSITE" id="PS51724">
    <property type="entry name" value="SPOR"/>
    <property type="match status" value="1"/>
</dbReference>
<dbReference type="Gene3D" id="3.30.70.1070">
    <property type="entry name" value="Sporulation related repeat"/>
    <property type="match status" value="1"/>
</dbReference>
<evidence type="ECO:0000256" key="1">
    <source>
        <dbReference type="SAM" id="MobiDB-lite"/>
    </source>
</evidence>
<feature type="signal peptide" evidence="2">
    <location>
        <begin position="1"/>
        <end position="26"/>
    </location>
</feature>
<keyword evidence="5" id="KW-1185">Reference proteome</keyword>
<gene>
    <name evidence="4" type="ORF">ABSH63_07850</name>
</gene>
<evidence type="ECO:0000259" key="3">
    <source>
        <dbReference type="PROSITE" id="PS51724"/>
    </source>
</evidence>
<proteinExistence type="predicted"/>
<dbReference type="Pfam" id="PF05036">
    <property type="entry name" value="SPOR"/>
    <property type="match status" value="1"/>
</dbReference>
<protein>
    <submittedName>
        <fullName evidence="4">SPOR domain-containing protein</fullName>
    </submittedName>
</protein>